<evidence type="ECO:0000313" key="2">
    <source>
        <dbReference type="EMBL" id="CUN13020.1"/>
    </source>
</evidence>
<dbReference type="Proteomes" id="UP000250550">
    <property type="component" value="Unassembled WGS sequence"/>
</dbReference>
<name>A0A173UF11_9FIRM</name>
<dbReference type="OrthoDB" id="1850828at2"/>
<dbReference type="Proteomes" id="UP000095649">
    <property type="component" value="Unassembled WGS sequence"/>
</dbReference>
<dbReference type="EMBL" id="PRLF01000007">
    <property type="protein sequence ID" value="RAW65412.1"/>
    <property type="molecule type" value="Genomic_DNA"/>
</dbReference>
<dbReference type="EMBL" id="WKQM01000024">
    <property type="protein sequence ID" value="MSC52409.1"/>
    <property type="molecule type" value="Genomic_DNA"/>
</dbReference>
<evidence type="ECO:0000313" key="7">
    <source>
        <dbReference type="Proteomes" id="UP000462091"/>
    </source>
</evidence>
<gene>
    <name evidence="4" type="ORF">C4N21_06785</name>
    <name evidence="2" type="ORF">ERS852582_02063</name>
    <name evidence="3" type="ORF">GKE10_10960</name>
</gene>
<reference evidence="3 7" key="3">
    <citation type="journal article" date="2019" name="Nat. Med.">
        <title>A library of human gut bacterial isolates paired with longitudinal multiomics data enables mechanistic microbiome research.</title>
        <authorList>
            <person name="Poyet M."/>
            <person name="Groussin M."/>
            <person name="Gibbons S.M."/>
            <person name="Avila-Pacheco J."/>
            <person name="Jiang X."/>
            <person name="Kearney S.M."/>
            <person name="Perrotta A.R."/>
            <person name="Berdy B."/>
            <person name="Zhao S."/>
            <person name="Lieberman T.D."/>
            <person name="Swanson P.K."/>
            <person name="Smith M."/>
            <person name="Roesemann S."/>
            <person name="Alexander J.E."/>
            <person name="Rich S.A."/>
            <person name="Livny J."/>
            <person name="Vlamakis H."/>
            <person name="Clish C."/>
            <person name="Bullock K."/>
            <person name="Deik A."/>
            <person name="Scott J."/>
            <person name="Pierce K.A."/>
            <person name="Xavier R.J."/>
            <person name="Alm E.J."/>
        </authorList>
    </citation>
    <scope>NUCLEOTIDE SEQUENCE [LARGE SCALE GENOMIC DNA]</scope>
    <source>
        <strain evidence="3 7">BIOML-B1</strain>
    </source>
</reference>
<evidence type="ECO:0000313" key="5">
    <source>
        <dbReference type="Proteomes" id="UP000095649"/>
    </source>
</evidence>
<dbReference type="EMBL" id="CYXN01000019">
    <property type="protein sequence ID" value="CUN13020.1"/>
    <property type="molecule type" value="Genomic_DNA"/>
</dbReference>
<keyword evidence="1" id="KW-0472">Membrane</keyword>
<dbReference type="Proteomes" id="UP000462091">
    <property type="component" value="Unassembled WGS sequence"/>
</dbReference>
<dbReference type="AlphaFoldDB" id="A0A173UF11"/>
<feature type="transmembrane region" description="Helical" evidence="1">
    <location>
        <begin position="20"/>
        <end position="41"/>
    </location>
</feature>
<keyword evidence="1" id="KW-1133">Transmembrane helix</keyword>
<evidence type="ECO:0000256" key="1">
    <source>
        <dbReference type="SAM" id="Phobius"/>
    </source>
</evidence>
<reference evidence="4 6" key="2">
    <citation type="submission" date="2018-02" db="EMBL/GenBank/DDBJ databases">
        <title>Complete genome sequencing of Faecalibacterium prausnitzii strains isolated from the human gut.</title>
        <authorList>
            <person name="Fitzgerald B.C."/>
            <person name="Shkoporov A.N."/>
            <person name="Ross P.R."/>
            <person name="Hill C."/>
        </authorList>
    </citation>
    <scope>NUCLEOTIDE SEQUENCE [LARGE SCALE GENOMIC DNA]</scope>
    <source>
        <strain evidence="4 6">APC924/119</strain>
    </source>
</reference>
<protein>
    <submittedName>
        <fullName evidence="2">Uncharacterized protein</fullName>
    </submittedName>
</protein>
<accession>A0A173UF11</accession>
<evidence type="ECO:0000313" key="4">
    <source>
        <dbReference type="EMBL" id="RAW65412.1"/>
    </source>
</evidence>
<dbReference type="RefSeq" id="WP_055186450.1">
    <property type="nucleotide sequence ID" value="NZ_BNEV01000019.1"/>
</dbReference>
<proteinExistence type="predicted"/>
<keyword evidence="1" id="KW-0812">Transmembrane</keyword>
<organism evidence="2 5">
    <name type="scientific">Faecalibacterium prausnitzii</name>
    <dbReference type="NCBI Taxonomy" id="853"/>
    <lineage>
        <taxon>Bacteria</taxon>
        <taxon>Bacillati</taxon>
        <taxon>Bacillota</taxon>
        <taxon>Clostridia</taxon>
        <taxon>Eubacteriales</taxon>
        <taxon>Oscillospiraceae</taxon>
        <taxon>Faecalibacterium</taxon>
    </lineage>
</organism>
<evidence type="ECO:0000313" key="6">
    <source>
        <dbReference type="Proteomes" id="UP000250550"/>
    </source>
</evidence>
<reference evidence="2 5" key="1">
    <citation type="submission" date="2015-09" db="EMBL/GenBank/DDBJ databases">
        <authorList>
            <consortium name="Pathogen Informatics"/>
        </authorList>
    </citation>
    <scope>NUCLEOTIDE SEQUENCE [LARGE SCALE GENOMIC DNA]</scope>
    <source>
        <strain evidence="2 5">2789STDY5834970</strain>
    </source>
</reference>
<sequence length="232" mass="25710">MTAPEKGRWYWFKNWLHYHWLYLIIAAVALWVGISWLGNALHWGETLPDYQIAYVGKSALPEDTAHAIEAAFAQYGEDLNGDGIVSVKLNQYVSDTEDVENASTYALAAQMQFLADMNAEESYFLLLDDPAHFQLDYQALANWDGTPPGDNDYTAAGKTVPWADCPVLAGYDLGTYQTTVLGTTVTGSSAELVNGLFLGRRAFYEEPKNEKAALAREGAQRLWEILTEGATP</sequence>
<evidence type="ECO:0000313" key="3">
    <source>
        <dbReference type="EMBL" id="MSC52409.1"/>
    </source>
</evidence>